<dbReference type="Pfam" id="PF01095">
    <property type="entry name" value="Pectinesterase"/>
    <property type="match status" value="1"/>
</dbReference>
<keyword evidence="14" id="KW-1185">Reference proteome</keyword>
<feature type="domain" description="Metallo-beta-lactamase" evidence="12">
    <location>
        <begin position="257"/>
        <end position="489"/>
    </location>
</feature>
<comment type="caution">
    <text evidence="13">The sequence shown here is derived from an EMBL/GenBank/DDBJ whole genome shotgun (WGS) entry which is preliminary data.</text>
</comment>
<dbReference type="SUPFAM" id="SSF56281">
    <property type="entry name" value="Metallo-hydrolase/oxidoreductase"/>
    <property type="match status" value="1"/>
</dbReference>
<gene>
    <name evidence="13" type="ORF">P8C59_008760</name>
</gene>
<evidence type="ECO:0000256" key="1">
    <source>
        <dbReference type="ARBA" id="ARBA00004613"/>
    </source>
</evidence>
<dbReference type="EMBL" id="JAQQPM010000008">
    <property type="protein sequence ID" value="KAK2074563.1"/>
    <property type="molecule type" value="Genomic_DNA"/>
</dbReference>
<dbReference type="InterPro" id="IPR000070">
    <property type="entry name" value="Pectinesterase_cat"/>
</dbReference>
<evidence type="ECO:0000256" key="11">
    <source>
        <dbReference type="SAM" id="SignalP"/>
    </source>
</evidence>
<dbReference type="EC" id="3.1.1.11" evidence="4"/>
<dbReference type="InterPro" id="IPR012334">
    <property type="entry name" value="Pectin_lyas_fold"/>
</dbReference>
<dbReference type="InterPro" id="IPR036866">
    <property type="entry name" value="RibonucZ/Hydroxyglut_hydro"/>
</dbReference>
<evidence type="ECO:0000256" key="3">
    <source>
        <dbReference type="ARBA" id="ARBA00008891"/>
    </source>
</evidence>
<name>A0AAD9IBR7_9PEZI</name>
<dbReference type="SUPFAM" id="SSF51126">
    <property type="entry name" value="Pectin lyase-like"/>
    <property type="match status" value="1"/>
</dbReference>
<evidence type="ECO:0000256" key="2">
    <source>
        <dbReference type="ARBA" id="ARBA00005184"/>
    </source>
</evidence>
<evidence type="ECO:0000256" key="6">
    <source>
        <dbReference type="ARBA" id="ARBA00022729"/>
    </source>
</evidence>
<feature type="chain" id="PRO_5041990919" description="pectinesterase" evidence="11">
    <location>
        <begin position="19"/>
        <end position="754"/>
    </location>
</feature>
<dbReference type="GO" id="GO:0042545">
    <property type="term" value="P:cell wall modification"/>
    <property type="evidence" value="ECO:0007669"/>
    <property type="project" value="InterPro"/>
</dbReference>
<dbReference type="GO" id="GO:0030599">
    <property type="term" value="F:pectinesterase activity"/>
    <property type="evidence" value="ECO:0007669"/>
    <property type="project" value="UniProtKB-EC"/>
</dbReference>
<dbReference type="SMART" id="SM00849">
    <property type="entry name" value="Lactamase_B"/>
    <property type="match status" value="1"/>
</dbReference>
<dbReference type="InterPro" id="IPR001279">
    <property type="entry name" value="Metallo-B-lactamas"/>
</dbReference>
<proteinExistence type="inferred from homology"/>
<comment type="pathway">
    <text evidence="2">Glycan metabolism; pectin degradation; 2-dehydro-3-deoxy-D-gluconate from pectin: step 1/5.</text>
</comment>
<comment type="catalytic activity">
    <reaction evidence="9">
        <text>[(1-&gt;4)-alpha-D-galacturonosyl methyl ester](n) + n H2O = [(1-&gt;4)-alpha-D-galacturonosyl](n) + n methanol + n H(+)</text>
        <dbReference type="Rhea" id="RHEA:22380"/>
        <dbReference type="Rhea" id="RHEA-COMP:14570"/>
        <dbReference type="Rhea" id="RHEA-COMP:14573"/>
        <dbReference type="ChEBI" id="CHEBI:15377"/>
        <dbReference type="ChEBI" id="CHEBI:15378"/>
        <dbReference type="ChEBI" id="CHEBI:17790"/>
        <dbReference type="ChEBI" id="CHEBI:140522"/>
        <dbReference type="ChEBI" id="CHEBI:140523"/>
        <dbReference type="EC" id="3.1.1.11"/>
    </reaction>
</comment>
<dbReference type="PANTHER" id="PTHR31321">
    <property type="entry name" value="ACYL-COA THIOESTER HYDROLASE YBHC-RELATED"/>
    <property type="match status" value="1"/>
</dbReference>
<feature type="signal peptide" evidence="11">
    <location>
        <begin position="1"/>
        <end position="18"/>
    </location>
</feature>
<organism evidence="13 14">
    <name type="scientific">Phyllachora maydis</name>
    <dbReference type="NCBI Taxonomy" id="1825666"/>
    <lineage>
        <taxon>Eukaryota</taxon>
        <taxon>Fungi</taxon>
        <taxon>Dikarya</taxon>
        <taxon>Ascomycota</taxon>
        <taxon>Pezizomycotina</taxon>
        <taxon>Sordariomycetes</taxon>
        <taxon>Sordariomycetidae</taxon>
        <taxon>Phyllachorales</taxon>
        <taxon>Phyllachoraceae</taxon>
        <taxon>Phyllachora</taxon>
    </lineage>
</organism>
<dbReference type="GO" id="GO:0045490">
    <property type="term" value="P:pectin catabolic process"/>
    <property type="evidence" value="ECO:0007669"/>
    <property type="project" value="TreeGrafter"/>
</dbReference>
<feature type="active site" evidence="10">
    <location>
        <position position="181"/>
    </location>
</feature>
<dbReference type="InterPro" id="IPR011050">
    <property type="entry name" value="Pectin_lyase_fold/virulence"/>
</dbReference>
<evidence type="ECO:0000256" key="5">
    <source>
        <dbReference type="ARBA" id="ARBA00022525"/>
    </source>
</evidence>
<evidence type="ECO:0000256" key="4">
    <source>
        <dbReference type="ARBA" id="ARBA00013229"/>
    </source>
</evidence>
<dbReference type="Gene3D" id="3.60.15.10">
    <property type="entry name" value="Ribonuclease Z/Hydroxyacylglutathione hydrolase-like"/>
    <property type="match status" value="1"/>
</dbReference>
<reference evidence="13" key="1">
    <citation type="journal article" date="2023" name="Mol. Plant Microbe Interact.">
        <title>Elucidating the Obligate Nature and Biological Capacity of an Invasive Fungal Corn Pathogen.</title>
        <authorList>
            <person name="MacCready J.S."/>
            <person name="Roggenkamp E.M."/>
            <person name="Gdanetz K."/>
            <person name="Chilvers M.I."/>
        </authorList>
    </citation>
    <scope>NUCLEOTIDE SEQUENCE</scope>
    <source>
        <strain evidence="13">PM02</strain>
    </source>
</reference>
<evidence type="ECO:0000313" key="14">
    <source>
        <dbReference type="Proteomes" id="UP001217918"/>
    </source>
</evidence>
<dbReference type="FunFam" id="2.160.20.10:FF:000014">
    <property type="entry name" value="Pectinesterase"/>
    <property type="match status" value="1"/>
</dbReference>
<dbReference type="PANTHER" id="PTHR31321:SF127">
    <property type="entry name" value="PECTINESTERASE"/>
    <property type="match status" value="1"/>
</dbReference>
<keyword evidence="5" id="KW-0964">Secreted</keyword>
<dbReference type="Proteomes" id="UP001217918">
    <property type="component" value="Unassembled WGS sequence"/>
</dbReference>
<evidence type="ECO:0000256" key="10">
    <source>
        <dbReference type="PROSITE-ProRule" id="PRU10040"/>
    </source>
</evidence>
<protein>
    <recommendedName>
        <fullName evidence="4">pectinesterase</fullName>
        <ecNumber evidence="4">3.1.1.11</ecNumber>
    </recommendedName>
</protein>
<evidence type="ECO:0000256" key="8">
    <source>
        <dbReference type="ARBA" id="ARBA00023085"/>
    </source>
</evidence>
<keyword evidence="7" id="KW-0378">Hydrolase</keyword>
<keyword evidence="8" id="KW-0063">Aspartyl esterase</keyword>
<dbReference type="Pfam" id="PF23023">
    <property type="entry name" value="Anti-Pycsar_Apyc1"/>
    <property type="match status" value="1"/>
</dbReference>
<comment type="similarity">
    <text evidence="3">Belongs to the pectinesterase family.</text>
</comment>
<dbReference type="GO" id="GO:0005576">
    <property type="term" value="C:extracellular region"/>
    <property type="evidence" value="ECO:0007669"/>
    <property type="project" value="UniProtKB-SubCell"/>
</dbReference>
<evidence type="ECO:0000256" key="9">
    <source>
        <dbReference type="ARBA" id="ARBA00047928"/>
    </source>
</evidence>
<evidence type="ECO:0000256" key="7">
    <source>
        <dbReference type="ARBA" id="ARBA00022801"/>
    </source>
</evidence>
<evidence type="ECO:0000259" key="12">
    <source>
        <dbReference type="SMART" id="SM00849"/>
    </source>
</evidence>
<keyword evidence="6 11" id="KW-0732">Signal</keyword>
<evidence type="ECO:0000313" key="13">
    <source>
        <dbReference type="EMBL" id="KAK2074563.1"/>
    </source>
</evidence>
<dbReference type="PROSITE" id="PS00503">
    <property type="entry name" value="PECTINESTERASE_2"/>
    <property type="match status" value="1"/>
</dbReference>
<dbReference type="AlphaFoldDB" id="A0AAD9IBR7"/>
<comment type="subcellular location">
    <subcellularLocation>
        <location evidence="1">Secreted</location>
    </subcellularLocation>
</comment>
<sequence>MLRFLFFLLARATAPVLAASRTSAPPGCLTVGKASGAYSTVQSAVDALSVTSKAAQCIFISPGTYKEQVLVPPRAAQLSIYGSTSDTSGHAGNTVTITASKSLAGEPSDDATGTLRVKAANFRLYNVNVNNGFGEGQQAIALSAYADSGYYGCAFTGFQDTVLAQQGYQLYSKCLIQGATDFVFGQNSPAWFEQCDIRVLTKDQGYVTASGRGSPSGTNYFVFNSCNIAAAPGNTVVPGSYFLGRPWDKYARVTFQRTSMTNVINPAGWHVWDATTPTSGVQFGENGNTGAGASGTRHGSIFPPEMSTFRGVVHEFPDITIDYFRHDGQRRPPLAALLSHIHSDHIAGLDNVHFGSPFIYCSAATKEILLRLEKYSARIAYAQGILEKRQPTYRHLKDLLRPLPLETSVRLELAPEYHIQVTLFNANHCPGAVMFLIEGQGKAILYTGDTRSEPWLVNALARSPSLLQYTQGLRTLDTLYLDTSFLENRHFQTKAEGLQELVRKVAQYPETTVFHFHAWTYGYEDVWIALSKALCSPVHVDEYKMSIYRSLMGRGPDKKSPAQYPLCSEAAALVGFQCGNRLHEGCLTLDDTVRLHSCEKGNYCKAVEKGPVVWIRPIVCRLPSGSEMQEAGIGGGGDELENIAELGRSYLARMTAKMQISLDDLLQSPAALREFVFDTFLSVDEASMAEVEGLEAFLRDVWPCTAVPSDWLREGLSIEDLFGDLCAEKTFRFDRFKSQSKVFGRLKYVGAQSL</sequence>
<accession>A0AAD9IBR7</accession>
<dbReference type="Gene3D" id="2.160.20.10">
    <property type="entry name" value="Single-stranded right-handed beta-helix, Pectin lyase-like"/>
    <property type="match status" value="1"/>
</dbReference>
<dbReference type="InterPro" id="IPR033131">
    <property type="entry name" value="Pectinesterase_Asp_AS"/>
</dbReference>